<dbReference type="AlphaFoldDB" id="A0A1B7MYH2"/>
<protein>
    <submittedName>
        <fullName evidence="1">Uncharacterized protein</fullName>
    </submittedName>
</protein>
<sequence length="60" mass="6728">MESSTASLYCFASCLGAEYQFNATRGARISASFNRSSILSLWTIRVRMIFSSHGYDDPPR</sequence>
<evidence type="ECO:0000313" key="2">
    <source>
        <dbReference type="Proteomes" id="UP000092154"/>
    </source>
</evidence>
<organism evidence="1 2">
    <name type="scientific">Rhizopogon vinicolor AM-OR11-026</name>
    <dbReference type="NCBI Taxonomy" id="1314800"/>
    <lineage>
        <taxon>Eukaryota</taxon>
        <taxon>Fungi</taxon>
        <taxon>Dikarya</taxon>
        <taxon>Basidiomycota</taxon>
        <taxon>Agaricomycotina</taxon>
        <taxon>Agaricomycetes</taxon>
        <taxon>Agaricomycetidae</taxon>
        <taxon>Boletales</taxon>
        <taxon>Suillineae</taxon>
        <taxon>Rhizopogonaceae</taxon>
        <taxon>Rhizopogon</taxon>
    </lineage>
</organism>
<reference evidence="1 2" key="1">
    <citation type="submission" date="2016-06" db="EMBL/GenBank/DDBJ databases">
        <title>Comparative genomics of the ectomycorrhizal sister species Rhizopogon vinicolor and Rhizopogon vesiculosus (Basidiomycota: Boletales) reveals a divergence of the mating type B locus.</title>
        <authorList>
            <consortium name="DOE Joint Genome Institute"/>
            <person name="Mujic A.B."/>
            <person name="Kuo A."/>
            <person name="Tritt A."/>
            <person name="Lipzen A."/>
            <person name="Chen C."/>
            <person name="Johnson J."/>
            <person name="Sharma A."/>
            <person name="Barry K."/>
            <person name="Grigoriev I.V."/>
            <person name="Spatafora J.W."/>
        </authorList>
    </citation>
    <scope>NUCLEOTIDE SEQUENCE [LARGE SCALE GENOMIC DNA]</scope>
    <source>
        <strain evidence="1 2">AM-OR11-026</strain>
    </source>
</reference>
<dbReference type="InParanoid" id="A0A1B7MYH2"/>
<name>A0A1B7MYH2_9AGAM</name>
<gene>
    <name evidence="1" type="ORF">K503DRAFT_771302</name>
</gene>
<evidence type="ECO:0000313" key="1">
    <source>
        <dbReference type="EMBL" id="OAX37645.1"/>
    </source>
</evidence>
<keyword evidence="2" id="KW-1185">Reference proteome</keyword>
<dbReference type="EMBL" id="KV448340">
    <property type="protein sequence ID" value="OAX37645.1"/>
    <property type="molecule type" value="Genomic_DNA"/>
</dbReference>
<dbReference type="Proteomes" id="UP000092154">
    <property type="component" value="Unassembled WGS sequence"/>
</dbReference>
<proteinExistence type="predicted"/>
<accession>A0A1B7MYH2</accession>